<name>A0ABS4TE05_9PSEU</name>
<organism evidence="1 2">
    <name type="scientific">Kibdelosporangium banguiense</name>
    <dbReference type="NCBI Taxonomy" id="1365924"/>
    <lineage>
        <taxon>Bacteria</taxon>
        <taxon>Bacillati</taxon>
        <taxon>Actinomycetota</taxon>
        <taxon>Actinomycetes</taxon>
        <taxon>Pseudonocardiales</taxon>
        <taxon>Pseudonocardiaceae</taxon>
        <taxon>Kibdelosporangium</taxon>
    </lineage>
</organism>
<reference evidence="1 2" key="1">
    <citation type="submission" date="2021-03" db="EMBL/GenBank/DDBJ databases">
        <title>Sequencing the genomes of 1000 actinobacteria strains.</title>
        <authorList>
            <person name="Klenk H.-P."/>
        </authorList>
    </citation>
    <scope>NUCLEOTIDE SEQUENCE [LARGE SCALE GENOMIC DNA]</scope>
    <source>
        <strain evidence="1 2">DSM 46670</strain>
    </source>
</reference>
<dbReference type="Proteomes" id="UP001519332">
    <property type="component" value="Unassembled WGS sequence"/>
</dbReference>
<accession>A0ABS4TE05</accession>
<gene>
    <name evidence="1" type="ORF">JOF56_003033</name>
</gene>
<comment type="caution">
    <text evidence="1">The sequence shown here is derived from an EMBL/GenBank/DDBJ whole genome shotgun (WGS) entry which is preliminary data.</text>
</comment>
<evidence type="ECO:0008006" key="3">
    <source>
        <dbReference type="Google" id="ProtNLM"/>
    </source>
</evidence>
<protein>
    <recommendedName>
        <fullName evidence="3">Secreted protein</fullName>
    </recommendedName>
</protein>
<evidence type="ECO:0000313" key="1">
    <source>
        <dbReference type="EMBL" id="MBP2322648.1"/>
    </source>
</evidence>
<dbReference type="EMBL" id="JAGINW010000001">
    <property type="protein sequence ID" value="MBP2322648.1"/>
    <property type="molecule type" value="Genomic_DNA"/>
</dbReference>
<evidence type="ECO:0000313" key="2">
    <source>
        <dbReference type="Proteomes" id="UP001519332"/>
    </source>
</evidence>
<keyword evidence="2" id="KW-1185">Reference proteome</keyword>
<sequence>MKSPVIVSLLSTHSRLSGTALQCMHMFTRLAHLSTAASSTSWRVTIRGQKEDQGNIRVCLETLNIVPTLLANSIDLWSSGLSPASAKPSRHRLRIAKTGVLRPASGISVCVLQEREMSWGAGDHQCGWPLCVCSAEQMESDAVIGWLTTRSTPRTPVHLIHIATDHDAKFIAQREPRQTAVHRGQDSSVKRLAQNLMVGWSWTAAERLPRHSVRRPPACGFCQT</sequence>
<proteinExistence type="predicted"/>